<protein>
    <submittedName>
        <fullName evidence="2">Uncharacterized protein</fullName>
    </submittedName>
</protein>
<feature type="region of interest" description="Disordered" evidence="1">
    <location>
        <begin position="128"/>
        <end position="195"/>
    </location>
</feature>
<evidence type="ECO:0000313" key="2">
    <source>
        <dbReference type="EMBL" id="KAG2295021.1"/>
    </source>
</evidence>
<comment type="caution">
    <text evidence="2">The sequence shown here is derived from an EMBL/GenBank/DDBJ whole genome shotgun (WGS) entry which is preliminary data.</text>
</comment>
<reference evidence="2 3" key="1">
    <citation type="submission" date="2020-02" db="EMBL/GenBank/DDBJ databases">
        <authorList>
            <person name="Ma Q."/>
            <person name="Huang Y."/>
            <person name="Song X."/>
            <person name="Pei D."/>
        </authorList>
    </citation>
    <scope>NUCLEOTIDE SEQUENCE [LARGE SCALE GENOMIC DNA]</scope>
    <source>
        <strain evidence="2">Sxm20200214</strain>
        <tissue evidence="2">Leaf</tissue>
    </source>
</reference>
<sequence length="217" mass="24474">MAQSFATVGEIRGNNPSKLKFSSIVREYTRELTLARGIYEQADIRNLKTEDQDAFLLTLAKSVFLKVVRCRLEHASAIAKASLMSKCVVVEIKEPKTAAPSVWNDQQILVIQQFDAPQSMDQYMETDQIGDQADQKNSDEVRPSRANQDDRAVYSLDPLTSGMELRPDPHPDIRTDRASTRPSQPSRQAKANSRARLDLDHEVSQNDRDFSLLVRLA</sequence>
<evidence type="ECO:0000256" key="1">
    <source>
        <dbReference type="SAM" id="MobiDB-lite"/>
    </source>
</evidence>
<gene>
    <name evidence="2" type="ORF">Bca52824_041690</name>
</gene>
<name>A0A8X7UZ17_BRACI</name>
<dbReference type="AlphaFoldDB" id="A0A8X7UZ17"/>
<feature type="compositionally biased region" description="Polar residues" evidence="1">
    <location>
        <begin position="180"/>
        <end position="191"/>
    </location>
</feature>
<feature type="compositionally biased region" description="Basic and acidic residues" evidence="1">
    <location>
        <begin position="165"/>
        <end position="179"/>
    </location>
</feature>
<dbReference type="OrthoDB" id="1721574at2759"/>
<evidence type="ECO:0000313" key="3">
    <source>
        <dbReference type="Proteomes" id="UP000886595"/>
    </source>
</evidence>
<organism evidence="2 3">
    <name type="scientific">Brassica carinata</name>
    <name type="common">Ethiopian mustard</name>
    <name type="synonym">Abyssinian cabbage</name>
    <dbReference type="NCBI Taxonomy" id="52824"/>
    <lineage>
        <taxon>Eukaryota</taxon>
        <taxon>Viridiplantae</taxon>
        <taxon>Streptophyta</taxon>
        <taxon>Embryophyta</taxon>
        <taxon>Tracheophyta</taxon>
        <taxon>Spermatophyta</taxon>
        <taxon>Magnoliopsida</taxon>
        <taxon>eudicotyledons</taxon>
        <taxon>Gunneridae</taxon>
        <taxon>Pentapetalae</taxon>
        <taxon>rosids</taxon>
        <taxon>malvids</taxon>
        <taxon>Brassicales</taxon>
        <taxon>Brassicaceae</taxon>
        <taxon>Brassiceae</taxon>
        <taxon>Brassica</taxon>
    </lineage>
</organism>
<accession>A0A8X7UZ17</accession>
<feature type="compositionally biased region" description="Basic and acidic residues" evidence="1">
    <location>
        <begin position="133"/>
        <end position="152"/>
    </location>
</feature>
<dbReference type="EMBL" id="JAAMPC010000009">
    <property type="protein sequence ID" value="KAG2295021.1"/>
    <property type="molecule type" value="Genomic_DNA"/>
</dbReference>
<dbReference type="Proteomes" id="UP000886595">
    <property type="component" value="Unassembled WGS sequence"/>
</dbReference>
<keyword evidence="3" id="KW-1185">Reference proteome</keyword>
<proteinExistence type="predicted"/>